<organism evidence="1 2">
    <name type="scientific">Neobacillus piezotolerans</name>
    <dbReference type="NCBI Taxonomy" id="2259171"/>
    <lineage>
        <taxon>Bacteria</taxon>
        <taxon>Bacillati</taxon>
        <taxon>Bacillota</taxon>
        <taxon>Bacilli</taxon>
        <taxon>Bacillales</taxon>
        <taxon>Bacillaceae</taxon>
        <taxon>Neobacillus</taxon>
    </lineage>
</organism>
<dbReference type="EMBL" id="QNQT01000020">
    <property type="protein sequence ID" value="RDU34696.1"/>
    <property type="molecule type" value="Genomic_DNA"/>
</dbReference>
<sequence length="135" mass="15631">MKRGNKKTISRAVFDRIESELQNYGSNLQEFDSLERMLIEVAKHDGEQPKFVASTRIVLHRRHRHLEDLLKSINQAATELTEEQREIISSIYKTANKEMTAEEERCRDGFINRIANLLGWGSLINYVESPNTKAI</sequence>
<comment type="caution">
    <text evidence="1">The sequence shown here is derived from an EMBL/GenBank/DDBJ whole genome shotgun (WGS) entry which is preliminary data.</text>
</comment>
<dbReference type="AlphaFoldDB" id="A0A3D8GKR1"/>
<evidence type="ECO:0000313" key="2">
    <source>
        <dbReference type="Proteomes" id="UP000257144"/>
    </source>
</evidence>
<proteinExistence type="predicted"/>
<dbReference type="RefSeq" id="WP_115454151.1">
    <property type="nucleotide sequence ID" value="NZ_QNQT01000020.1"/>
</dbReference>
<gene>
    <name evidence="1" type="ORF">DRW41_21975</name>
</gene>
<evidence type="ECO:0000313" key="1">
    <source>
        <dbReference type="EMBL" id="RDU34696.1"/>
    </source>
</evidence>
<name>A0A3D8GKR1_9BACI</name>
<accession>A0A3D8GKR1</accession>
<dbReference type="Proteomes" id="UP000257144">
    <property type="component" value="Unassembled WGS sequence"/>
</dbReference>
<reference evidence="1 2" key="1">
    <citation type="submission" date="2018-07" db="EMBL/GenBank/DDBJ databases">
        <title>Bacillus sp. YLB-04 draft genome sequence.</title>
        <authorList>
            <person name="Yu L."/>
            <person name="Tang X."/>
        </authorList>
    </citation>
    <scope>NUCLEOTIDE SEQUENCE [LARGE SCALE GENOMIC DNA]</scope>
    <source>
        <strain evidence="1 2">YLB-04</strain>
    </source>
</reference>
<protein>
    <submittedName>
        <fullName evidence="1">Uncharacterized protein</fullName>
    </submittedName>
</protein>
<keyword evidence="2" id="KW-1185">Reference proteome</keyword>